<proteinExistence type="inferred from homology"/>
<feature type="compositionally biased region" description="Acidic residues" evidence="3">
    <location>
        <begin position="400"/>
        <end position="412"/>
    </location>
</feature>
<dbReference type="InterPro" id="IPR058626">
    <property type="entry name" value="MdtA-like_b-barrel"/>
</dbReference>
<dbReference type="Pfam" id="PF25876">
    <property type="entry name" value="HH_MFP_RND"/>
    <property type="match status" value="1"/>
</dbReference>
<dbReference type="InterPro" id="IPR058624">
    <property type="entry name" value="MdtA-like_HH"/>
</dbReference>
<organism evidence="9 10">
    <name type="scientific">Luteimonas salinilitoris</name>
    <dbReference type="NCBI Taxonomy" id="3237697"/>
    <lineage>
        <taxon>Bacteria</taxon>
        <taxon>Pseudomonadati</taxon>
        <taxon>Pseudomonadota</taxon>
        <taxon>Gammaproteobacteria</taxon>
        <taxon>Lysobacterales</taxon>
        <taxon>Lysobacteraceae</taxon>
        <taxon>Luteimonas</taxon>
    </lineage>
</organism>
<dbReference type="Pfam" id="PF25944">
    <property type="entry name" value="Beta-barrel_RND"/>
    <property type="match status" value="1"/>
</dbReference>
<reference evidence="9 10" key="1">
    <citation type="submission" date="2024-07" db="EMBL/GenBank/DDBJ databases">
        <title>Luteimonas salilacus sp. nov., isolated from the shore soil of Salt Lake in Tibet of China.</title>
        <authorList>
            <person name="Zhang X."/>
            <person name="Li A."/>
        </authorList>
    </citation>
    <scope>NUCLEOTIDE SEQUENCE [LARGE SCALE GENOMIC DNA]</scope>
    <source>
        <strain evidence="9 10">B3-2-R+30</strain>
    </source>
</reference>
<sequence length="412" mass="42779">MTMRPRLLALAGTCAFALAACGGESPQQAPPPPEVGVVTLQPVTMPLQLDLVGRLSAFRSADVRARVPGVLQKRQYREGSDVREGEVLFAIDPAPYRAELGSAQAALAQAQANFANARASAERARGLAPDNFISRADLDNALAAERSASAAVQAAQASVESARINLGYATVRAPISGRAGRQQVTEGALVGQGAATLLATVDQIDPLYVNFSMGVSELARIRAMQLDRSAPAQVQVLLQDGSAYAHPGELDFSGDVVDPATGAVSLRATLPNPDKVLLPGAYVTLKATLGQQHGVFLVPQPAVQRDAAGAYVLVVGQDSNVARRNIRTERAEDGHWVVGQGLETGERVIVSGVQKAQTGQPADPVPWQPQDEANQAQGAQTGQAAAPAAAGTDANAAEAADGDTEAEAEPRD</sequence>
<dbReference type="Pfam" id="PF25967">
    <property type="entry name" value="RND-MFP_C"/>
    <property type="match status" value="1"/>
</dbReference>
<evidence type="ECO:0000259" key="7">
    <source>
        <dbReference type="Pfam" id="PF25944"/>
    </source>
</evidence>
<dbReference type="PANTHER" id="PTHR30158:SF3">
    <property type="entry name" value="MULTIDRUG EFFLUX PUMP SUBUNIT ACRA-RELATED"/>
    <property type="match status" value="1"/>
</dbReference>
<dbReference type="InterPro" id="IPR058627">
    <property type="entry name" value="MdtA-like_C"/>
</dbReference>
<evidence type="ECO:0000259" key="5">
    <source>
        <dbReference type="Pfam" id="PF25876"/>
    </source>
</evidence>
<dbReference type="Gene3D" id="2.40.50.100">
    <property type="match status" value="1"/>
</dbReference>
<dbReference type="PROSITE" id="PS51257">
    <property type="entry name" value="PROKAR_LIPOPROTEIN"/>
    <property type="match status" value="1"/>
</dbReference>
<dbReference type="SUPFAM" id="SSF111369">
    <property type="entry name" value="HlyD-like secretion proteins"/>
    <property type="match status" value="1"/>
</dbReference>
<dbReference type="EMBL" id="JBFWIC010000018">
    <property type="protein sequence ID" value="MEZ0475563.1"/>
    <property type="molecule type" value="Genomic_DNA"/>
</dbReference>
<dbReference type="PANTHER" id="PTHR30158">
    <property type="entry name" value="ACRA/E-RELATED COMPONENT OF DRUG EFFLUX TRANSPORTER"/>
    <property type="match status" value="1"/>
</dbReference>
<accession>A0ABV4HTV7</accession>
<dbReference type="RefSeq" id="WP_370563766.1">
    <property type="nucleotide sequence ID" value="NZ_JBFWIB010000005.1"/>
</dbReference>
<feature type="domain" description="Multidrug resistance protein MdtA-like alpha-helical hairpin" evidence="5">
    <location>
        <begin position="100"/>
        <end position="169"/>
    </location>
</feature>
<feature type="domain" description="Multidrug resistance protein MdtA-like beta-barrel" evidence="7">
    <location>
        <begin position="206"/>
        <end position="287"/>
    </location>
</feature>
<dbReference type="Gene3D" id="2.40.420.20">
    <property type="match status" value="1"/>
</dbReference>
<feature type="domain" description="Multidrug resistance protein MdtA-like C-terminal permuted SH3" evidence="8">
    <location>
        <begin position="296"/>
        <end position="355"/>
    </location>
</feature>
<evidence type="ECO:0000256" key="4">
    <source>
        <dbReference type="SAM" id="SignalP"/>
    </source>
</evidence>
<evidence type="ECO:0000259" key="6">
    <source>
        <dbReference type="Pfam" id="PF25917"/>
    </source>
</evidence>
<evidence type="ECO:0000259" key="8">
    <source>
        <dbReference type="Pfam" id="PF25967"/>
    </source>
</evidence>
<evidence type="ECO:0000256" key="2">
    <source>
        <dbReference type="ARBA" id="ARBA00009477"/>
    </source>
</evidence>
<comment type="similarity">
    <text evidence="2">Belongs to the membrane fusion protein (MFP) (TC 8.A.1) family.</text>
</comment>
<dbReference type="Gene3D" id="2.40.30.170">
    <property type="match status" value="1"/>
</dbReference>
<name>A0ABV4HTV7_9GAMM</name>
<comment type="caution">
    <text evidence="9">The sequence shown here is derived from an EMBL/GenBank/DDBJ whole genome shotgun (WGS) entry which is preliminary data.</text>
</comment>
<comment type="subcellular location">
    <subcellularLocation>
        <location evidence="1">Cell inner membrane</location>
        <topology evidence="1">Lipid-anchor</topology>
    </subcellularLocation>
</comment>
<feature type="compositionally biased region" description="Low complexity" evidence="3">
    <location>
        <begin position="373"/>
        <end position="399"/>
    </location>
</feature>
<protein>
    <submittedName>
        <fullName evidence="9">Efflux RND transporter periplasmic adaptor subunit</fullName>
    </submittedName>
</protein>
<gene>
    <name evidence="9" type="ORF">AB6713_13220</name>
</gene>
<keyword evidence="4" id="KW-0732">Signal</keyword>
<dbReference type="Proteomes" id="UP001566331">
    <property type="component" value="Unassembled WGS sequence"/>
</dbReference>
<keyword evidence="10" id="KW-1185">Reference proteome</keyword>
<feature type="region of interest" description="Disordered" evidence="3">
    <location>
        <begin position="354"/>
        <end position="412"/>
    </location>
</feature>
<feature type="signal peptide" evidence="4">
    <location>
        <begin position="1"/>
        <end position="19"/>
    </location>
</feature>
<dbReference type="Gene3D" id="1.10.287.470">
    <property type="entry name" value="Helix hairpin bin"/>
    <property type="match status" value="1"/>
</dbReference>
<dbReference type="Pfam" id="PF25917">
    <property type="entry name" value="BSH_RND"/>
    <property type="match status" value="1"/>
</dbReference>
<dbReference type="NCBIfam" id="TIGR01730">
    <property type="entry name" value="RND_mfp"/>
    <property type="match status" value="1"/>
</dbReference>
<evidence type="ECO:0000256" key="1">
    <source>
        <dbReference type="ARBA" id="ARBA00004519"/>
    </source>
</evidence>
<evidence type="ECO:0000313" key="10">
    <source>
        <dbReference type="Proteomes" id="UP001566331"/>
    </source>
</evidence>
<feature type="chain" id="PRO_5045808105" evidence="4">
    <location>
        <begin position="20"/>
        <end position="412"/>
    </location>
</feature>
<dbReference type="InterPro" id="IPR006143">
    <property type="entry name" value="RND_pump_MFP"/>
</dbReference>
<dbReference type="InterPro" id="IPR058625">
    <property type="entry name" value="MdtA-like_BSH"/>
</dbReference>
<evidence type="ECO:0000313" key="9">
    <source>
        <dbReference type="EMBL" id="MEZ0475563.1"/>
    </source>
</evidence>
<evidence type="ECO:0000256" key="3">
    <source>
        <dbReference type="SAM" id="MobiDB-lite"/>
    </source>
</evidence>
<feature type="domain" description="Multidrug resistance protein MdtA-like barrel-sandwich hybrid" evidence="6">
    <location>
        <begin position="59"/>
        <end position="201"/>
    </location>
</feature>